<dbReference type="GeneID" id="63699522"/>
<keyword evidence="8" id="KW-1185">Reference proteome</keyword>
<feature type="transmembrane region" description="Helical" evidence="6">
    <location>
        <begin position="206"/>
        <end position="228"/>
    </location>
</feature>
<feature type="transmembrane region" description="Helical" evidence="6">
    <location>
        <begin position="20"/>
        <end position="36"/>
    </location>
</feature>
<organism evidence="7 8">
    <name type="scientific">Aspergillus ruber (strain CBS 135680)</name>
    <dbReference type="NCBI Taxonomy" id="1388766"/>
    <lineage>
        <taxon>Eukaryota</taxon>
        <taxon>Fungi</taxon>
        <taxon>Dikarya</taxon>
        <taxon>Ascomycota</taxon>
        <taxon>Pezizomycotina</taxon>
        <taxon>Eurotiomycetes</taxon>
        <taxon>Eurotiomycetidae</taxon>
        <taxon>Eurotiales</taxon>
        <taxon>Aspergillaceae</taxon>
        <taxon>Aspergillus</taxon>
        <taxon>Aspergillus subgen. Aspergillus</taxon>
    </lineage>
</organism>
<feature type="transmembrane region" description="Helical" evidence="6">
    <location>
        <begin position="174"/>
        <end position="194"/>
    </location>
</feature>
<comment type="subcellular location">
    <subcellularLocation>
        <location evidence="1">Membrane</location>
        <topology evidence="1">Multi-pass membrane protein</topology>
    </subcellularLocation>
</comment>
<name>A0A017SCS8_ASPRC</name>
<dbReference type="OrthoDB" id="19344at2759"/>
<evidence type="ECO:0000256" key="1">
    <source>
        <dbReference type="ARBA" id="ARBA00004141"/>
    </source>
</evidence>
<evidence type="ECO:0000313" key="7">
    <source>
        <dbReference type="EMBL" id="EYE94561.1"/>
    </source>
</evidence>
<dbReference type="Gene3D" id="1.20.1280.290">
    <property type="match status" value="1"/>
</dbReference>
<evidence type="ECO:0000256" key="3">
    <source>
        <dbReference type="ARBA" id="ARBA00022989"/>
    </source>
</evidence>
<keyword evidence="3 6" id="KW-1133">Transmembrane helix</keyword>
<reference evidence="8" key="1">
    <citation type="journal article" date="2014" name="Nat. Commun.">
        <title>Genomic adaptations of the halophilic Dead Sea filamentous fungus Eurotium rubrum.</title>
        <authorList>
            <person name="Kis-Papo T."/>
            <person name="Weig A.R."/>
            <person name="Riley R."/>
            <person name="Persoh D."/>
            <person name="Salamov A."/>
            <person name="Sun H."/>
            <person name="Lipzen A."/>
            <person name="Wasser S.P."/>
            <person name="Rambold G."/>
            <person name="Grigoriev I.V."/>
            <person name="Nevo E."/>
        </authorList>
    </citation>
    <scope>NUCLEOTIDE SEQUENCE [LARGE SCALE GENOMIC DNA]</scope>
    <source>
        <strain evidence="8">CBS 135680</strain>
    </source>
</reference>
<keyword evidence="4 6" id="KW-0472">Membrane</keyword>
<evidence type="ECO:0000256" key="6">
    <source>
        <dbReference type="SAM" id="Phobius"/>
    </source>
</evidence>
<feature type="transmembrane region" description="Helical" evidence="6">
    <location>
        <begin position="48"/>
        <end position="71"/>
    </location>
</feature>
<evidence type="ECO:0000313" key="8">
    <source>
        <dbReference type="Proteomes" id="UP000019804"/>
    </source>
</evidence>
<protein>
    <submittedName>
        <fullName evidence="7">PQ loop repeat protein</fullName>
    </submittedName>
</protein>
<dbReference type="AlphaFoldDB" id="A0A017SCS8"/>
<dbReference type="RefSeq" id="XP_040638249.1">
    <property type="nucleotide sequence ID" value="XM_040784398.1"/>
</dbReference>
<feature type="transmembrane region" description="Helical" evidence="6">
    <location>
        <begin position="145"/>
        <end position="168"/>
    </location>
</feature>
<dbReference type="Pfam" id="PF04193">
    <property type="entry name" value="PQ-loop"/>
    <property type="match status" value="2"/>
</dbReference>
<feature type="transmembrane region" description="Helical" evidence="6">
    <location>
        <begin position="91"/>
        <end position="118"/>
    </location>
</feature>
<dbReference type="SMART" id="SM00679">
    <property type="entry name" value="CTNS"/>
    <property type="match status" value="2"/>
</dbReference>
<keyword evidence="2 6" id="KW-0812">Transmembrane</keyword>
<feature type="transmembrane region" description="Helical" evidence="6">
    <location>
        <begin position="240"/>
        <end position="260"/>
    </location>
</feature>
<sequence>MNNNLAPHCADLASASSWNFALSILILIGILISYLPQHLRIISLKSSFGISPYFVLLGTTSTSSSLANILVLPRSIQDASCCTEVDGLSCFSALLGILQVGVQWLCFFTILVLFVIYFPRAISTTTQDTSETSSKEGDGPTYRTALAVAGISIVHIVFLFIISLVFELRHRSSLQAWANFLGILAAVLSSIQYFPQIYTTLKLRCVGSLSIPMMCIQTPGSLVFAGSLAARLGPEGWSTWGVFVVTAFLQGTLLFLAIYFEYFGPEKKEGQTHSADVVPNGSLEDREDHQTDDQPSEDTPLLQRQL</sequence>
<dbReference type="PANTHER" id="PTHR16201:SF11">
    <property type="entry name" value="PQ-LOOP REPEAT-CONTAINING PROTEIN"/>
    <property type="match status" value="1"/>
</dbReference>
<proteinExistence type="predicted"/>
<evidence type="ECO:0000256" key="4">
    <source>
        <dbReference type="ARBA" id="ARBA00023136"/>
    </source>
</evidence>
<dbReference type="Proteomes" id="UP000019804">
    <property type="component" value="Unassembled WGS sequence"/>
</dbReference>
<dbReference type="InterPro" id="IPR051415">
    <property type="entry name" value="LAAT-1"/>
</dbReference>
<dbReference type="PANTHER" id="PTHR16201">
    <property type="entry name" value="SEVEN TRANSMEMBRANE PROTEIN 1-RELATED"/>
    <property type="match status" value="1"/>
</dbReference>
<feature type="compositionally biased region" description="Basic and acidic residues" evidence="5">
    <location>
        <begin position="283"/>
        <end position="292"/>
    </location>
</feature>
<gene>
    <name evidence="7" type="ORF">EURHEDRAFT_457065</name>
</gene>
<accession>A0A017SCS8</accession>
<feature type="region of interest" description="Disordered" evidence="5">
    <location>
        <begin position="269"/>
        <end position="306"/>
    </location>
</feature>
<evidence type="ECO:0000256" key="5">
    <source>
        <dbReference type="SAM" id="MobiDB-lite"/>
    </source>
</evidence>
<dbReference type="InterPro" id="IPR006603">
    <property type="entry name" value="PQ-loop_rpt"/>
</dbReference>
<dbReference type="HOGENOM" id="CLU_033734_1_0_1"/>
<dbReference type="GO" id="GO:0016020">
    <property type="term" value="C:membrane"/>
    <property type="evidence" value="ECO:0007669"/>
    <property type="project" value="UniProtKB-SubCell"/>
</dbReference>
<dbReference type="EMBL" id="KK088425">
    <property type="protein sequence ID" value="EYE94561.1"/>
    <property type="molecule type" value="Genomic_DNA"/>
</dbReference>
<evidence type="ECO:0000256" key="2">
    <source>
        <dbReference type="ARBA" id="ARBA00022692"/>
    </source>
</evidence>